<protein>
    <submittedName>
        <fullName evidence="7">Sulfur oxidation c-type cytochrome SoxX</fullName>
    </submittedName>
</protein>
<evidence type="ECO:0000256" key="1">
    <source>
        <dbReference type="ARBA" id="ARBA00022617"/>
    </source>
</evidence>
<keyword evidence="1 4" id="KW-0349">Heme</keyword>
<evidence type="ECO:0000256" key="3">
    <source>
        <dbReference type="ARBA" id="ARBA00023004"/>
    </source>
</evidence>
<dbReference type="Proteomes" id="UP001575181">
    <property type="component" value="Unassembled WGS sequence"/>
</dbReference>
<dbReference type="PROSITE" id="PS51007">
    <property type="entry name" value="CYTC"/>
    <property type="match status" value="1"/>
</dbReference>
<dbReference type="EMBL" id="JBGUAW010000002">
    <property type="protein sequence ID" value="MFA9459859.1"/>
    <property type="molecule type" value="Genomic_DNA"/>
</dbReference>
<evidence type="ECO:0000256" key="2">
    <source>
        <dbReference type="ARBA" id="ARBA00022723"/>
    </source>
</evidence>
<evidence type="ECO:0000256" key="5">
    <source>
        <dbReference type="SAM" id="SignalP"/>
    </source>
</evidence>
<dbReference type="NCBIfam" id="TIGR04485">
    <property type="entry name" value="thiosulf_SoxX"/>
    <property type="match status" value="1"/>
</dbReference>
<feature type="domain" description="Cytochrome c" evidence="6">
    <location>
        <begin position="39"/>
        <end position="128"/>
    </location>
</feature>
<keyword evidence="5" id="KW-0732">Signal</keyword>
<keyword evidence="3 4" id="KW-0408">Iron</keyword>
<comment type="caution">
    <text evidence="7">The sequence shown here is derived from an EMBL/GenBank/DDBJ whole genome shotgun (WGS) entry which is preliminary data.</text>
</comment>
<dbReference type="RefSeq" id="WP_373654644.1">
    <property type="nucleotide sequence ID" value="NZ_JBGUAW010000002.1"/>
</dbReference>
<dbReference type="InterPro" id="IPR009056">
    <property type="entry name" value="Cyt_c-like_dom"/>
</dbReference>
<accession>A0ABV4TRU4</accession>
<name>A0ABV4TRU4_9GAMM</name>
<proteinExistence type="predicted"/>
<keyword evidence="2 4" id="KW-0479">Metal-binding</keyword>
<evidence type="ECO:0000313" key="8">
    <source>
        <dbReference type="Proteomes" id="UP001575181"/>
    </source>
</evidence>
<dbReference type="Pfam" id="PF13442">
    <property type="entry name" value="Cytochrome_CBB3"/>
    <property type="match status" value="1"/>
</dbReference>
<gene>
    <name evidence="7" type="primary">soxX</name>
    <name evidence="7" type="ORF">ACERLL_03360</name>
</gene>
<keyword evidence="8" id="KW-1185">Reference proteome</keyword>
<dbReference type="SUPFAM" id="SSF46626">
    <property type="entry name" value="Cytochrome c"/>
    <property type="match status" value="1"/>
</dbReference>
<sequence length="129" mass="13941">MGINVISRLGAPLLGAAMLVVGSAANVAIAQDDGEELGRTEQQGKDLAFDRKKGNCLACHEIPGGELPGNLGPSLVGVADRLSKERIRNQIWDPEQFNTVTSMPPFGKHEILSEEEVDKIVAYLMTLHY</sequence>
<evidence type="ECO:0000256" key="4">
    <source>
        <dbReference type="PROSITE-ProRule" id="PRU00433"/>
    </source>
</evidence>
<dbReference type="Gene3D" id="1.10.760.10">
    <property type="entry name" value="Cytochrome c-like domain"/>
    <property type="match status" value="1"/>
</dbReference>
<feature type="chain" id="PRO_5046043910" evidence="5">
    <location>
        <begin position="31"/>
        <end position="129"/>
    </location>
</feature>
<evidence type="ECO:0000313" key="7">
    <source>
        <dbReference type="EMBL" id="MFA9459859.1"/>
    </source>
</evidence>
<evidence type="ECO:0000259" key="6">
    <source>
        <dbReference type="PROSITE" id="PS51007"/>
    </source>
</evidence>
<organism evidence="7 8">
    <name type="scientific">Thiohalorhabdus methylotrophus</name>
    <dbReference type="NCBI Taxonomy" id="3242694"/>
    <lineage>
        <taxon>Bacteria</taxon>
        <taxon>Pseudomonadati</taxon>
        <taxon>Pseudomonadota</taxon>
        <taxon>Gammaproteobacteria</taxon>
        <taxon>Thiohalorhabdales</taxon>
        <taxon>Thiohalorhabdaceae</taxon>
        <taxon>Thiohalorhabdus</taxon>
    </lineage>
</organism>
<reference evidence="7 8" key="1">
    <citation type="submission" date="2024-08" db="EMBL/GenBank/DDBJ databases">
        <title>Whole-genome sequencing of halo(alkali)philic microorganisms from hypersaline lakes.</title>
        <authorList>
            <person name="Sorokin D.Y."/>
            <person name="Merkel A.Y."/>
            <person name="Messina E."/>
            <person name="Yakimov M."/>
        </authorList>
    </citation>
    <scope>NUCLEOTIDE SEQUENCE [LARGE SCALE GENOMIC DNA]</scope>
    <source>
        <strain evidence="7 8">Cl-TMA</strain>
    </source>
</reference>
<dbReference type="InterPro" id="IPR036909">
    <property type="entry name" value="Cyt_c-like_dom_sf"/>
</dbReference>
<dbReference type="InterPro" id="IPR030999">
    <property type="entry name" value="Thiosulf_SoxX"/>
</dbReference>
<feature type="signal peptide" evidence="5">
    <location>
        <begin position="1"/>
        <end position="30"/>
    </location>
</feature>